<reference evidence="1" key="1">
    <citation type="journal article" date="2021" name="Proc. Natl. Acad. Sci. U.S.A.">
        <title>A Catalog of Tens of Thousands of Viruses from Human Metagenomes Reveals Hidden Associations with Chronic Diseases.</title>
        <authorList>
            <person name="Tisza M.J."/>
            <person name="Buck C.B."/>
        </authorList>
    </citation>
    <scope>NUCLEOTIDE SEQUENCE</scope>
    <source>
        <strain evidence="1">CtFlR8</strain>
    </source>
</reference>
<evidence type="ECO:0000313" key="1">
    <source>
        <dbReference type="EMBL" id="DAE32726.1"/>
    </source>
</evidence>
<name>A0A8S5RN16_9VIRU</name>
<protein>
    <submittedName>
        <fullName evidence="1">Uncharacterized protein</fullName>
    </submittedName>
</protein>
<proteinExistence type="predicted"/>
<organism evidence="1">
    <name type="scientific">virus sp. ctFlR8</name>
    <dbReference type="NCBI Taxonomy" id="2825811"/>
    <lineage>
        <taxon>Viruses</taxon>
    </lineage>
</organism>
<dbReference type="EMBL" id="BK059128">
    <property type="protein sequence ID" value="DAE32726.1"/>
    <property type="molecule type" value="Genomic_DNA"/>
</dbReference>
<sequence>MKDTILYISDREEKVVSFLKNLLPKLLESKKEYLLDLRHYILITDKVGVVGKSFYGSHLGCRYGHCLYYCIDETIDKNRMTDKDNQQLMEILFHVREGAKEVSEQEILYMLDMKVGG</sequence>
<accession>A0A8S5RN16</accession>